<evidence type="ECO:0000313" key="1">
    <source>
        <dbReference type="EMBL" id="KAL0950501.1"/>
    </source>
</evidence>
<organism evidence="1 2">
    <name type="scientific">Hohenbuehelia grisea</name>
    <dbReference type="NCBI Taxonomy" id="104357"/>
    <lineage>
        <taxon>Eukaryota</taxon>
        <taxon>Fungi</taxon>
        <taxon>Dikarya</taxon>
        <taxon>Basidiomycota</taxon>
        <taxon>Agaricomycotina</taxon>
        <taxon>Agaricomycetes</taxon>
        <taxon>Agaricomycetidae</taxon>
        <taxon>Agaricales</taxon>
        <taxon>Pleurotineae</taxon>
        <taxon>Pleurotaceae</taxon>
        <taxon>Hohenbuehelia</taxon>
    </lineage>
</organism>
<reference evidence="2" key="1">
    <citation type="submission" date="2024-06" db="EMBL/GenBank/DDBJ databases">
        <title>Multi-omics analyses provide insights into the biosynthesis of the anticancer antibiotic pleurotin in Hohenbuehelia grisea.</title>
        <authorList>
            <person name="Weaver J.A."/>
            <person name="Alberti F."/>
        </authorList>
    </citation>
    <scope>NUCLEOTIDE SEQUENCE [LARGE SCALE GENOMIC DNA]</scope>
    <source>
        <strain evidence="2">T-177</strain>
    </source>
</reference>
<evidence type="ECO:0000313" key="2">
    <source>
        <dbReference type="Proteomes" id="UP001556367"/>
    </source>
</evidence>
<sequence>MHDSHDGDPDHLTVPWSLDEREPESLLPTLPGVEYEILVFREEFCRRMEHLEDLLNDMMTSSHCLEKYGHQILDRDVSGMLDDTEVLFIRRQLRRVSTGIEKRQPLILRDHGIQLQGMRELVHHSLFHGSSWTYGKALSNIAHATRACISSPLLQDHLVTMFNVAGIARDLRWSLDAAKLYRWLTGITLLLYRKNPSIESQRLVAVAACRTAQALLRLHDTDAIIFGDQAMSLWTNLYNHSGDPQDLFYVIQSISICEIACFRHGHLEESLDLSRQALLLVRSLPPSEAEGRDMVTWSASGEADVVFSARRRITQSLGYAWNEALCLWNLSKGLAFLGRYTEAGVAAVDAISCGQSCLSMLYQPEHQQSLALWRTESSSWVTVPPVLYAIYPYYPAPYDNTMRLGSMSNAVGPLAHKSDHVEPIVSPTYRVITLPVA</sequence>
<comment type="caution">
    <text evidence="1">The sequence shown here is derived from an EMBL/GenBank/DDBJ whole genome shotgun (WGS) entry which is preliminary data.</text>
</comment>
<protein>
    <submittedName>
        <fullName evidence="1">Uncharacterized protein</fullName>
    </submittedName>
</protein>
<accession>A0ABR3J522</accession>
<dbReference type="EMBL" id="JASNQZ010000011">
    <property type="protein sequence ID" value="KAL0950501.1"/>
    <property type="molecule type" value="Genomic_DNA"/>
</dbReference>
<gene>
    <name evidence="1" type="ORF">HGRIS_007310</name>
</gene>
<keyword evidence="2" id="KW-1185">Reference proteome</keyword>
<dbReference type="Proteomes" id="UP001556367">
    <property type="component" value="Unassembled WGS sequence"/>
</dbReference>
<proteinExistence type="predicted"/>
<name>A0ABR3J522_9AGAR</name>